<keyword evidence="4" id="KW-1185">Reference proteome</keyword>
<reference evidence="3 4" key="1">
    <citation type="submission" date="2016-11" db="EMBL/GenBank/DDBJ databases">
        <title>Draft Genome Assembly of Colletotrichum chlorophyti a pathogen of herbaceous plants.</title>
        <authorList>
            <person name="Gan P."/>
            <person name="Narusaka M."/>
            <person name="Tsushima A."/>
            <person name="Narusaka Y."/>
            <person name="Takano Y."/>
            <person name="Shirasu K."/>
        </authorList>
    </citation>
    <scope>NUCLEOTIDE SEQUENCE [LARGE SCALE GENOMIC DNA]</scope>
    <source>
        <strain evidence="3 4">NTL11</strain>
    </source>
</reference>
<sequence>MAEVFGVVVSALTVAEMAGKFGSSVGKLKKLWDEVQDVPENMRRIMRQLEILKPVLAEIEAEYTQQSHQVHDSNAASPSREYCQQAVADLEALAEDLQHQINTAKKSRRSITKLKVTFRKDEIRGYRERIQFAMQLLNLSHQTYTVLVCSEPACLPET</sequence>
<keyword evidence="1" id="KW-0175">Coiled coil</keyword>
<dbReference type="OrthoDB" id="3200163at2759"/>
<organism evidence="3 4">
    <name type="scientific">Colletotrichum chlorophyti</name>
    <dbReference type="NCBI Taxonomy" id="708187"/>
    <lineage>
        <taxon>Eukaryota</taxon>
        <taxon>Fungi</taxon>
        <taxon>Dikarya</taxon>
        <taxon>Ascomycota</taxon>
        <taxon>Pezizomycotina</taxon>
        <taxon>Sordariomycetes</taxon>
        <taxon>Hypocreomycetidae</taxon>
        <taxon>Glomerellales</taxon>
        <taxon>Glomerellaceae</taxon>
        <taxon>Colletotrichum</taxon>
    </lineage>
</organism>
<evidence type="ECO:0000256" key="1">
    <source>
        <dbReference type="SAM" id="Coils"/>
    </source>
</evidence>
<name>A0A1Q8RPG8_9PEZI</name>
<evidence type="ECO:0000259" key="2">
    <source>
        <dbReference type="Pfam" id="PF17111"/>
    </source>
</evidence>
<dbReference type="Proteomes" id="UP000186583">
    <property type="component" value="Unassembled WGS sequence"/>
</dbReference>
<protein>
    <recommendedName>
        <fullName evidence="2">Azaphilone pigments biosynthesis cluster protein L N-terminal domain-containing protein</fullName>
    </recommendedName>
</protein>
<dbReference type="STRING" id="708187.A0A1Q8RPG8"/>
<feature type="coiled-coil region" evidence="1">
    <location>
        <begin position="80"/>
        <end position="107"/>
    </location>
</feature>
<dbReference type="AlphaFoldDB" id="A0A1Q8RPG8"/>
<accession>A0A1Q8RPG8</accession>
<evidence type="ECO:0000313" key="4">
    <source>
        <dbReference type="Proteomes" id="UP000186583"/>
    </source>
</evidence>
<evidence type="ECO:0000313" key="3">
    <source>
        <dbReference type="EMBL" id="OLN86191.1"/>
    </source>
</evidence>
<proteinExistence type="predicted"/>
<comment type="caution">
    <text evidence="3">The sequence shown here is derived from an EMBL/GenBank/DDBJ whole genome shotgun (WGS) entry which is preliminary data.</text>
</comment>
<dbReference type="Pfam" id="PF17111">
    <property type="entry name" value="PigL_N"/>
    <property type="match status" value="1"/>
</dbReference>
<gene>
    <name evidence="3" type="ORF">CCHL11_04172</name>
</gene>
<dbReference type="EMBL" id="MPGH01000132">
    <property type="protein sequence ID" value="OLN86191.1"/>
    <property type="molecule type" value="Genomic_DNA"/>
</dbReference>
<feature type="domain" description="Azaphilone pigments biosynthesis cluster protein L N-terminal" evidence="2">
    <location>
        <begin position="6"/>
        <end position="144"/>
    </location>
</feature>
<dbReference type="InterPro" id="IPR031348">
    <property type="entry name" value="PigL_N"/>
</dbReference>